<evidence type="ECO:0000256" key="1">
    <source>
        <dbReference type="ARBA" id="ARBA00022741"/>
    </source>
</evidence>
<dbReference type="InterPro" id="IPR017871">
    <property type="entry name" value="ABC_transporter-like_CS"/>
</dbReference>
<organism evidence="4 5">
    <name type="scientific">Microbulbifer celer</name>
    <dbReference type="NCBI Taxonomy" id="435905"/>
    <lineage>
        <taxon>Bacteria</taxon>
        <taxon>Pseudomonadati</taxon>
        <taxon>Pseudomonadota</taxon>
        <taxon>Gammaproteobacteria</taxon>
        <taxon>Cellvibrionales</taxon>
        <taxon>Microbulbiferaceae</taxon>
        <taxon>Microbulbifer</taxon>
    </lineage>
</organism>
<evidence type="ECO:0000313" key="4">
    <source>
        <dbReference type="EMBL" id="MFD1217192.1"/>
    </source>
</evidence>
<dbReference type="PROSITE" id="PS50893">
    <property type="entry name" value="ABC_TRANSPORTER_2"/>
    <property type="match status" value="1"/>
</dbReference>
<keyword evidence="1" id="KW-0547">Nucleotide-binding</keyword>
<dbReference type="InterPro" id="IPR003593">
    <property type="entry name" value="AAA+_ATPase"/>
</dbReference>
<dbReference type="PANTHER" id="PTHR43119">
    <property type="entry name" value="ABC TRANSPORT PROTEIN ATP-BINDING COMPONENT-RELATED"/>
    <property type="match status" value="1"/>
</dbReference>
<dbReference type="PROSITE" id="PS00211">
    <property type="entry name" value="ABC_TRANSPORTER_1"/>
    <property type="match status" value="1"/>
</dbReference>
<accession>A0ABW3U936</accession>
<name>A0ABW3U936_9GAMM</name>
<dbReference type="GO" id="GO:0005524">
    <property type="term" value="F:ATP binding"/>
    <property type="evidence" value="ECO:0007669"/>
    <property type="project" value="UniProtKB-KW"/>
</dbReference>
<dbReference type="Proteomes" id="UP001597264">
    <property type="component" value="Unassembled WGS sequence"/>
</dbReference>
<protein>
    <submittedName>
        <fullName evidence="4">ATP-binding cassette domain-containing protein</fullName>
    </submittedName>
</protein>
<proteinExistence type="predicted"/>
<evidence type="ECO:0000256" key="2">
    <source>
        <dbReference type="ARBA" id="ARBA00022840"/>
    </source>
</evidence>
<dbReference type="SMART" id="SM00382">
    <property type="entry name" value="AAA"/>
    <property type="match status" value="1"/>
</dbReference>
<gene>
    <name evidence="4" type="ORF">ACFQ2X_11330</name>
</gene>
<dbReference type="RefSeq" id="WP_230435778.1">
    <property type="nucleotide sequence ID" value="NZ_CP087715.1"/>
</dbReference>
<feature type="domain" description="ABC transporter" evidence="3">
    <location>
        <begin position="4"/>
        <end position="199"/>
    </location>
</feature>
<dbReference type="Gene3D" id="3.40.50.300">
    <property type="entry name" value="P-loop containing nucleotide triphosphate hydrolases"/>
    <property type="match status" value="1"/>
</dbReference>
<sequence length="201" mass="22315">MATLALNSLAIGDLKNIHLQVAAGEIVCLSGASGSGKSRLLRAIADLDLHTGNVHLGDTNQNDMPGHRWRSAVMMVPAESAWWHETVGEHFPERSKDALQQLGLDADAFDWEVTRLSSGEKQRLALARALARKPAALLLDEPTANLDKDSTERVENWLRDIIEEQQLPTLWVAHHEDQIARVADRHFHIVDNGIEQQEMTG</sequence>
<reference evidence="5" key="1">
    <citation type="journal article" date="2019" name="Int. J. Syst. Evol. Microbiol.">
        <title>The Global Catalogue of Microorganisms (GCM) 10K type strain sequencing project: providing services to taxonomists for standard genome sequencing and annotation.</title>
        <authorList>
            <consortium name="The Broad Institute Genomics Platform"/>
            <consortium name="The Broad Institute Genome Sequencing Center for Infectious Disease"/>
            <person name="Wu L."/>
            <person name="Ma J."/>
        </authorList>
    </citation>
    <scope>NUCLEOTIDE SEQUENCE [LARGE SCALE GENOMIC DNA]</scope>
    <source>
        <strain evidence="5">CCUG 54356</strain>
    </source>
</reference>
<dbReference type="InterPro" id="IPR027417">
    <property type="entry name" value="P-loop_NTPase"/>
</dbReference>
<keyword evidence="5" id="KW-1185">Reference proteome</keyword>
<dbReference type="PANTHER" id="PTHR43119:SF1">
    <property type="entry name" value="ABC TRANSPORTER DOMAIN-CONTAINING PROTEIN"/>
    <property type="match status" value="1"/>
</dbReference>
<evidence type="ECO:0000313" key="5">
    <source>
        <dbReference type="Proteomes" id="UP001597264"/>
    </source>
</evidence>
<dbReference type="InterPro" id="IPR003439">
    <property type="entry name" value="ABC_transporter-like_ATP-bd"/>
</dbReference>
<dbReference type="EMBL" id="JBHTLR010000010">
    <property type="protein sequence ID" value="MFD1217192.1"/>
    <property type="molecule type" value="Genomic_DNA"/>
</dbReference>
<dbReference type="Pfam" id="PF00005">
    <property type="entry name" value="ABC_tran"/>
    <property type="match status" value="1"/>
</dbReference>
<dbReference type="SUPFAM" id="SSF52540">
    <property type="entry name" value="P-loop containing nucleoside triphosphate hydrolases"/>
    <property type="match status" value="1"/>
</dbReference>
<comment type="caution">
    <text evidence="4">The sequence shown here is derived from an EMBL/GenBank/DDBJ whole genome shotgun (WGS) entry which is preliminary data.</text>
</comment>
<keyword evidence="2 4" id="KW-0067">ATP-binding</keyword>
<evidence type="ECO:0000259" key="3">
    <source>
        <dbReference type="PROSITE" id="PS50893"/>
    </source>
</evidence>